<organism evidence="3 4">
    <name type="scientific">Candidatus Wallbacteria bacterium HGW-Wallbacteria-1</name>
    <dbReference type="NCBI Taxonomy" id="2013854"/>
    <lineage>
        <taxon>Bacteria</taxon>
        <taxon>Candidatus Walliibacteriota</taxon>
    </lineage>
</organism>
<evidence type="ECO:0000313" key="3">
    <source>
        <dbReference type="EMBL" id="PKK91120.1"/>
    </source>
</evidence>
<protein>
    <recommendedName>
        <fullName evidence="2">Transcription factor zinc-finger domain-containing protein</fullName>
    </recommendedName>
</protein>
<feature type="domain" description="Transcription factor zinc-finger" evidence="2">
    <location>
        <begin position="233"/>
        <end position="273"/>
    </location>
</feature>
<gene>
    <name evidence="3" type="ORF">CVV64_04955</name>
</gene>
<feature type="domain" description="Transcription factor zinc-finger" evidence="2">
    <location>
        <begin position="2"/>
        <end position="43"/>
    </location>
</feature>
<dbReference type="Pfam" id="PF13453">
    <property type="entry name" value="Zn_ribbon_TFIIB"/>
    <property type="match status" value="4"/>
</dbReference>
<feature type="region of interest" description="Disordered" evidence="1">
    <location>
        <begin position="112"/>
        <end position="141"/>
    </location>
</feature>
<feature type="compositionally biased region" description="Low complexity" evidence="1">
    <location>
        <begin position="114"/>
        <end position="141"/>
    </location>
</feature>
<feature type="domain" description="Transcription factor zinc-finger" evidence="2">
    <location>
        <begin position="172"/>
        <end position="208"/>
    </location>
</feature>
<dbReference type="EMBL" id="PGXC01000003">
    <property type="protein sequence ID" value="PKK91120.1"/>
    <property type="molecule type" value="Genomic_DNA"/>
</dbReference>
<reference evidence="3 4" key="1">
    <citation type="journal article" date="2017" name="ISME J.">
        <title>Potential for microbial H2 and metal transformations associated with novel bacteria and archaea in deep terrestrial subsurface sediments.</title>
        <authorList>
            <person name="Hernsdorf A.W."/>
            <person name="Amano Y."/>
            <person name="Miyakawa K."/>
            <person name="Ise K."/>
            <person name="Suzuki Y."/>
            <person name="Anantharaman K."/>
            <person name="Probst A."/>
            <person name="Burstein D."/>
            <person name="Thomas B.C."/>
            <person name="Banfield J.F."/>
        </authorList>
    </citation>
    <scope>NUCLEOTIDE SEQUENCE [LARGE SCALE GENOMIC DNA]</scope>
    <source>
        <strain evidence="3">HGW-Wallbacteria-1</strain>
    </source>
</reference>
<evidence type="ECO:0000313" key="4">
    <source>
        <dbReference type="Proteomes" id="UP000233256"/>
    </source>
</evidence>
<accession>A0A2N1PS08</accession>
<sequence>MKCPLCKIDSLTPVRPLDFVEIDSCEMCNGLWFDKGELAQLTRKDRDFPNLDEVLKQAHKGEKSCPRCNVPMDEFPYAPNSRLLVDYCTSCEGIWLDPMEFGTVKSISGKTETAAPQSSQVSSKPAAPAAPAAGSGKYASASEAERAERKKILAQMVLEIRRKLGTDMAWECPVCCTETLHQFTTSENITVDLCDTCQGIFFEAGELGDSLEISTDIPGGLERVQKAKVSMKQCPRCKTYMKELPFLEGSDLMIDVCTDCQGIWTDRGEFNKLESLSTIAEDAKSRFLGTCRKLEEKGYVIMGVI</sequence>
<dbReference type="AlphaFoldDB" id="A0A2N1PS08"/>
<evidence type="ECO:0000256" key="1">
    <source>
        <dbReference type="SAM" id="MobiDB-lite"/>
    </source>
</evidence>
<evidence type="ECO:0000259" key="2">
    <source>
        <dbReference type="Pfam" id="PF13453"/>
    </source>
</evidence>
<feature type="domain" description="Transcription factor zinc-finger" evidence="2">
    <location>
        <begin position="65"/>
        <end position="101"/>
    </location>
</feature>
<proteinExistence type="predicted"/>
<comment type="caution">
    <text evidence="3">The sequence shown here is derived from an EMBL/GenBank/DDBJ whole genome shotgun (WGS) entry which is preliminary data.</text>
</comment>
<dbReference type="InterPro" id="IPR027392">
    <property type="entry name" value="TF_Znf"/>
</dbReference>
<dbReference type="Proteomes" id="UP000233256">
    <property type="component" value="Unassembled WGS sequence"/>
</dbReference>
<name>A0A2N1PS08_9BACT</name>